<dbReference type="InterPro" id="IPR034660">
    <property type="entry name" value="DinB/YfiT-like"/>
</dbReference>
<dbReference type="Gene3D" id="1.20.120.450">
    <property type="entry name" value="dinb family like domain"/>
    <property type="match status" value="1"/>
</dbReference>
<dbReference type="AlphaFoldDB" id="A0A368JUQ3"/>
<feature type="binding site" evidence="3">
    <location>
        <position position="124"/>
    </location>
    <ligand>
        <name>a divalent metal cation</name>
        <dbReference type="ChEBI" id="CHEBI:60240"/>
    </ligand>
</feature>
<dbReference type="Proteomes" id="UP000253383">
    <property type="component" value="Unassembled WGS sequence"/>
</dbReference>
<organism evidence="4 5">
    <name type="scientific">Larkinella punicea</name>
    <dbReference type="NCBI Taxonomy" id="2315727"/>
    <lineage>
        <taxon>Bacteria</taxon>
        <taxon>Pseudomonadati</taxon>
        <taxon>Bacteroidota</taxon>
        <taxon>Cytophagia</taxon>
        <taxon>Cytophagales</taxon>
        <taxon>Spirosomataceae</taxon>
        <taxon>Larkinella</taxon>
    </lineage>
</organism>
<evidence type="ECO:0000313" key="4">
    <source>
        <dbReference type="EMBL" id="RCR71399.1"/>
    </source>
</evidence>
<evidence type="ECO:0000313" key="5">
    <source>
        <dbReference type="Proteomes" id="UP000253383"/>
    </source>
</evidence>
<dbReference type="PANTHER" id="PTHR37302:SF3">
    <property type="entry name" value="DAMAGE-INDUCIBLE PROTEIN DINB"/>
    <property type="match status" value="1"/>
</dbReference>
<sequence length="150" mass="17194">MKNYLIRLVDYEQWANRTVIDALDSVASPPLRAVQLMGHILSAQQIWLSRVTGEISYVAIWEDIPIAWMGETSDRNFLRLKTVLNSESDDSLNRIVSYTTSTGQPFKSPLIDILTQLSHHAAYHRGQIVQLLRPQLDQAPLTDFIFWARN</sequence>
<dbReference type="GO" id="GO:0046872">
    <property type="term" value="F:metal ion binding"/>
    <property type="evidence" value="ECO:0007669"/>
    <property type="project" value="UniProtKB-KW"/>
</dbReference>
<comment type="caution">
    <text evidence="4">The sequence shown here is derived from an EMBL/GenBank/DDBJ whole genome shotgun (WGS) entry which is preliminary data.</text>
</comment>
<accession>A0A368JUQ3</accession>
<dbReference type="SUPFAM" id="SSF109854">
    <property type="entry name" value="DinB/YfiT-like putative metalloenzymes"/>
    <property type="match status" value="1"/>
</dbReference>
<gene>
    <name evidence="4" type="ORF">DUE52_00220</name>
</gene>
<proteinExistence type="inferred from homology"/>
<feature type="binding site" evidence="3">
    <location>
        <position position="120"/>
    </location>
    <ligand>
        <name>a divalent metal cation</name>
        <dbReference type="ChEBI" id="CHEBI:60240"/>
    </ligand>
</feature>
<keyword evidence="5" id="KW-1185">Reference proteome</keyword>
<evidence type="ECO:0000256" key="3">
    <source>
        <dbReference type="PIRSR" id="PIRSR607837-1"/>
    </source>
</evidence>
<evidence type="ECO:0000256" key="1">
    <source>
        <dbReference type="ARBA" id="ARBA00008635"/>
    </source>
</evidence>
<comment type="similarity">
    <text evidence="1">Belongs to the DinB family.</text>
</comment>
<protein>
    <submittedName>
        <fullName evidence="4">Damage-inducible protein DinB</fullName>
    </submittedName>
</protein>
<evidence type="ECO:0000256" key="2">
    <source>
        <dbReference type="ARBA" id="ARBA00022723"/>
    </source>
</evidence>
<dbReference type="EMBL" id="QOWE01000001">
    <property type="protein sequence ID" value="RCR71399.1"/>
    <property type="molecule type" value="Genomic_DNA"/>
</dbReference>
<dbReference type="PANTHER" id="PTHR37302">
    <property type="entry name" value="SLR1116 PROTEIN"/>
    <property type="match status" value="1"/>
</dbReference>
<name>A0A368JUQ3_9BACT</name>
<dbReference type="InterPro" id="IPR007837">
    <property type="entry name" value="DinB"/>
</dbReference>
<dbReference type="OrthoDB" id="9811413at2"/>
<reference evidence="4 5" key="1">
    <citation type="submission" date="2018-07" db="EMBL/GenBank/DDBJ databases">
        <title>Genome analysis of Larkinella rosea.</title>
        <authorList>
            <person name="Zhou Z."/>
            <person name="Wang G."/>
        </authorList>
    </citation>
    <scope>NUCLEOTIDE SEQUENCE [LARGE SCALE GENOMIC DNA]</scope>
    <source>
        <strain evidence="5">zzj9</strain>
    </source>
</reference>
<dbReference type="Pfam" id="PF05163">
    <property type="entry name" value="DinB"/>
    <property type="match status" value="1"/>
</dbReference>
<dbReference type="RefSeq" id="WP_114403930.1">
    <property type="nucleotide sequence ID" value="NZ_QOWE01000001.1"/>
</dbReference>
<feature type="binding site" evidence="3">
    <location>
        <position position="39"/>
    </location>
    <ligand>
        <name>a divalent metal cation</name>
        <dbReference type="ChEBI" id="CHEBI:60240"/>
    </ligand>
</feature>
<keyword evidence="2 3" id="KW-0479">Metal-binding</keyword>